<accession>G0UD35</accession>
<dbReference type="VEuPathDB" id="TriTrypDB:TvY486_1112290"/>
<dbReference type="SUPFAM" id="SSF100920">
    <property type="entry name" value="Heat shock protein 70kD (HSP70), peptide-binding domain"/>
    <property type="match status" value="1"/>
</dbReference>
<keyword evidence="2" id="KW-0547">Nucleotide-binding</keyword>
<gene>
    <name evidence="4" type="ORF">TVY486_1112290</name>
</gene>
<dbReference type="InterPro" id="IPR029047">
    <property type="entry name" value="HSP70_peptide-bd_sf"/>
</dbReference>
<evidence type="ECO:0000256" key="2">
    <source>
        <dbReference type="ARBA" id="ARBA00022741"/>
    </source>
</evidence>
<dbReference type="Gene3D" id="2.60.34.10">
    <property type="entry name" value="Substrate Binding Domain Of DNAk, Chain A, domain 1"/>
    <property type="match status" value="1"/>
</dbReference>
<keyword evidence="3" id="KW-0067">ATP-binding</keyword>
<dbReference type="EMBL" id="HE573027">
    <property type="protein sequence ID" value="CCC53745.1"/>
    <property type="molecule type" value="Genomic_DNA"/>
</dbReference>
<evidence type="ECO:0000313" key="4">
    <source>
        <dbReference type="EMBL" id="CCC53745.1"/>
    </source>
</evidence>
<dbReference type="FunFam" id="3.90.640.10:FF:000003">
    <property type="entry name" value="Molecular chaperone DnaK"/>
    <property type="match status" value="1"/>
</dbReference>
<evidence type="ECO:0000256" key="1">
    <source>
        <dbReference type="ARBA" id="ARBA00007381"/>
    </source>
</evidence>
<dbReference type="GO" id="GO:0140662">
    <property type="term" value="F:ATP-dependent protein folding chaperone"/>
    <property type="evidence" value="ECO:0007669"/>
    <property type="project" value="InterPro"/>
</dbReference>
<evidence type="ECO:0000256" key="3">
    <source>
        <dbReference type="ARBA" id="ARBA00022840"/>
    </source>
</evidence>
<reference evidence="4" key="1">
    <citation type="journal article" date="2012" name="Proc. Natl. Acad. Sci. U.S.A.">
        <title>Antigenic diversity is generated by distinct evolutionary mechanisms in African trypanosome species.</title>
        <authorList>
            <person name="Jackson A.P."/>
            <person name="Berry A."/>
            <person name="Aslett M."/>
            <person name="Allison H.C."/>
            <person name="Burton P."/>
            <person name="Vavrova-Anderson J."/>
            <person name="Brown R."/>
            <person name="Browne H."/>
            <person name="Corton N."/>
            <person name="Hauser H."/>
            <person name="Gamble J."/>
            <person name="Gilderthorp R."/>
            <person name="Marcello L."/>
            <person name="McQuillan J."/>
            <person name="Otto T.D."/>
            <person name="Quail M.A."/>
            <person name="Sanders M.J."/>
            <person name="van Tonder A."/>
            <person name="Ginger M.L."/>
            <person name="Field M.C."/>
            <person name="Barry J.D."/>
            <person name="Hertz-Fowler C."/>
            <person name="Berriman M."/>
        </authorList>
    </citation>
    <scope>NUCLEOTIDE SEQUENCE</scope>
    <source>
        <strain evidence="4">Y486</strain>
    </source>
</reference>
<comment type="similarity">
    <text evidence="1">Belongs to the heat shock protein 70 family.</text>
</comment>
<dbReference type="AlphaFoldDB" id="G0UD35"/>
<protein>
    <submittedName>
        <fullName evidence="4">Putative heat shock protein 70</fullName>
    </submittedName>
</protein>
<feature type="non-terminal residue" evidence="4">
    <location>
        <position position="1"/>
    </location>
</feature>
<keyword evidence="4" id="KW-0346">Stress response</keyword>
<dbReference type="PANTHER" id="PTHR19375">
    <property type="entry name" value="HEAT SHOCK PROTEIN 70KDA"/>
    <property type="match status" value="1"/>
</dbReference>
<sequence>NGDTHLGGQDVDSTIFQYVLSDLKERYGVGRSSLSRKALARLMSRCEQVKRTLSHATTSELVVEGILPRDEEYVLEMSRTKLEELCTKLFARCMSVVQRALRDARMSIANIEDIILVGGSSRIPAVRNRLQELFKGKRLCCSVNPDEAVAVGAAIQANVLSSAPSSLGPGGKPGILLLDVVPLSIGVEVDNGEFDVIIKRNTTIPYSATKEYSTVDDDQREVEVHVFEGERPLTRHNHKLGSFILDGISPAPHGEPTITVTFSVDADGILTVTASEKLANKRKTLVVSNTERLSCAEVNKMVDVARKFSAEDAADVAIMNAVQELKKAFADVEAAIAAVPTPHSDKLQQCSAFAQQGYKWLEQQLPLYKDAREVEAKREKIMRLAQKALSVARHQARGKGIVEDSDDVILEGKVLVGRCEAAILLGAAQLRETSQRRRLRNESSSLNK</sequence>
<dbReference type="PRINTS" id="PR00301">
    <property type="entry name" value="HEATSHOCK70"/>
</dbReference>
<dbReference type="InterPro" id="IPR043129">
    <property type="entry name" value="ATPase_NBD"/>
</dbReference>
<name>G0UD35_TRYVY</name>
<dbReference type="Gene3D" id="3.30.420.40">
    <property type="match status" value="1"/>
</dbReference>
<proteinExistence type="inferred from homology"/>
<dbReference type="GO" id="GO:0005524">
    <property type="term" value="F:ATP binding"/>
    <property type="evidence" value="ECO:0007669"/>
    <property type="project" value="UniProtKB-KW"/>
</dbReference>
<organism evidence="4">
    <name type="scientific">Trypanosoma vivax (strain Y486)</name>
    <dbReference type="NCBI Taxonomy" id="1055687"/>
    <lineage>
        <taxon>Eukaryota</taxon>
        <taxon>Discoba</taxon>
        <taxon>Euglenozoa</taxon>
        <taxon>Kinetoplastea</taxon>
        <taxon>Metakinetoplastina</taxon>
        <taxon>Trypanosomatida</taxon>
        <taxon>Trypanosomatidae</taxon>
        <taxon>Trypanosoma</taxon>
        <taxon>Duttonella</taxon>
    </lineage>
</organism>
<dbReference type="InterPro" id="IPR013126">
    <property type="entry name" value="Hsp_70_fam"/>
</dbReference>
<dbReference type="FunFam" id="2.60.34.10:FF:000023">
    <property type="entry name" value="70 kDa heat shock cognate protein"/>
    <property type="match status" value="1"/>
</dbReference>
<dbReference type="SUPFAM" id="SSF53067">
    <property type="entry name" value="Actin-like ATPase domain"/>
    <property type="match status" value="1"/>
</dbReference>
<dbReference type="Pfam" id="PF00012">
    <property type="entry name" value="HSP70"/>
    <property type="match status" value="1"/>
</dbReference>